<dbReference type="AlphaFoldDB" id="A0A4Z0A7U3"/>
<keyword evidence="2 8" id="KW-0812">Transmembrane</keyword>
<dbReference type="PANTHER" id="PTHR23129">
    <property type="entry name" value="ACYL-COENZYME A DIPHOSPHATASE FITM2"/>
    <property type="match status" value="1"/>
</dbReference>
<organism evidence="10 11">
    <name type="scientific">Hericium alpestre</name>
    <dbReference type="NCBI Taxonomy" id="135208"/>
    <lineage>
        <taxon>Eukaryota</taxon>
        <taxon>Fungi</taxon>
        <taxon>Dikarya</taxon>
        <taxon>Basidiomycota</taxon>
        <taxon>Agaricomycotina</taxon>
        <taxon>Agaricomycetes</taxon>
        <taxon>Russulales</taxon>
        <taxon>Hericiaceae</taxon>
        <taxon>Hericium</taxon>
    </lineage>
</organism>
<name>A0A4Z0A7U3_9AGAM</name>
<evidence type="ECO:0000313" key="10">
    <source>
        <dbReference type="EMBL" id="TFY83132.1"/>
    </source>
</evidence>
<dbReference type="GO" id="GO:0034389">
    <property type="term" value="P:lipid droplet organization"/>
    <property type="evidence" value="ECO:0007669"/>
    <property type="project" value="TreeGrafter"/>
</dbReference>
<keyword evidence="5 8" id="KW-1133">Transmembrane helix</keyword>
<evidence type="ECO:0000256" key="7">
    <source>
        <dbReference type="ARBA" id="ARBA00023136"/>
    </source>
</evidence>
<sequence length="249" mass="27853">MPDLRHVALALTFLTVLHGTIHSITNHSYLDTSNPLLTALPHPLHETHYFASKLNPLNTVFLKRAWGWTSAAFLAHIITSPPETHRFRRTVQYIIATAAWLVFTSWFFGPALLERVIAASGGVCVLHLPSGAYLPVPEQLCFDRTHISSASHPQLFPVPLLLVPEIWKGGVPRLRRGHDVSGHVFLVTLSILFLTDQLRASFASKKPWSPAHRIAVFANGALLVLWLFAIWITSVYFHSPMEKISGFCE</sequence>
<evidence type="ECO:0000313" key="11">
    <source>
        <dbReference type="Proteomes" id="UP000298061"/>
    </source>
</evidence>
<dbReference type="Proteomes" id="UP000298061">
    <property type="component" value="Unassembled WGS sequence"/>
</dbReference>
<keyword evidence="9" id="KW-0732">Signal</keyword>
<dbReference type="STRING" id="135208.A0A4Z0A7U3"/>
<evidence type="ECO:0000256" key="6">
    <source>
        <dbReference type="ARBA" id="ARBA00023098"/>
    </source>
</evidence>
<feature type="transmembrane region" description="Helical" evidence="8">
    <location>
        <begin position="93"/>
        <end position="113"/>
    </location>
</feature>
<dbReference type="GO" id="GO:0010945">
    <property type="term" value="F:coenzyme A diphosphatase activity"/>
    <property type="evidence" value="ECO:0007669"/>
    <property type="project" value="InterPro"/>
</dbReference>
<protein>
    <submittedName>
        <fullName evidence="10">Uncharacterized protein</fullName>
    </submittedName>
</protein>
<evidence type="ECO:0000256" key="4">
    <source>
        <dbReference type="ARBA" id="ARBA00022824"/>
    </source>
</evidence>
<dbReference type="OrthoDB" id="5579088at2759"/>
<evidence type="ECO:0000256" key="1">
    <source>
        <dbReference type="ARBA" id="ARBA00004477"/>
    </source>
</evidence>
<comment type="caution">
    <text evidence="10">The sequence shown here is derived from an EMBL/GenBank/DDBJ whole genome shotgun (WGS) entry which is preliminary data.</text>
</comment>
<feature type="transmembrane region" description="Helical" evidence="8">
    <location>
        <begin position="214"/>
        <end position="237"/>
    </location>
</feature>
<reference evidence="10 11" key="1">
    <citation type="submission" date="2019-02" db="EMBL/GenBank/DDBJ databases">
        <title>Genome sequencing of the rare red list fungi Hericium alpestre (H. flagellum).</title>
        <authorList>
            <person name="Buettner E."/>
            <person name="Kellner H."/>
        </authorList>
    </citation>
    <scope>NUCLEOTIDE SEQUENCE [LARGE SCALE GENOMIC DNA]</scope>
    <source>
        <strain evidence="10 11">DSM 108284</strain>
    </source>
</reference>
<gene>
    <name evidence="10" type="ORF">EWM64_g886</name>
</gene>
<keyword evidence="6" id="KW-0443">Lipid metabolism</keyword>
<dbReference type="GO" id="GO:0008654">
    <property type="term" value="P:phospholipid biosynthetic process"/>
    <property type="evidence" value="ECO:0007669"/>
    <property type="project" value="TreeGrafter"/>
</dbReference>
<dbReference type="GO" id="GO:0005789">
    <property type="term" value="C:endoplasmic reticulum membrane"/>
    <property type="evidence" value="ECO:0007669"/>
    <property type="project" value="UniProtKB-SubCell"/>
</dbReference>
<evidence type="ECO:0000256" key="8">
    <source>
        <dbReference type="SAM" id="Phobius"/>
    </source>
</evidence>
<dbReference type="EMBL" id="SFCI01000051">
    <property type="protein sequence ID" value="TFY83132.1"/>
    <property type="molecule type" value="Genomic_DNA"/>
</dbReference>
<evidence type="ECO:0000256" key="2">
    <source>
        <dbReference type="ARBA" id="ARBA00022692"/>
    </source>
</evidence>
<keyword evidence="4" id="KW-0256">Endoplasmic reticulum</keyword>
<keyword evidence="11" id="KW-1185">Reference proteome</keyword>
<dbReference type="Pfam" id="PF10261">
    <property type="entry name" value="FIT"/>
    <property type="match status" value="2"/>
</dbReference>
<accession>A0A4Z0A7U3</accession>
<comment type="subcellular location">
    <subcellularLocation>
        <location evidence="1">Endoplasmic reticulum membrane</location>
        <topology evidence="1">Multi-pass membrane protein</topology>
    </subcellularLocation>
</comment>
<dbReference type="GO" id="GO:0019915">
    <property type="term" value="P:lipid storage"/>
    <property type="evidence" value="ECO:0007669"/>
    <property type="project" value="InterPro"/>
</dbReference>
<keyword evidence="3" id="KW-0378">Hydrolase</keyword>
<keyword evidence="7 8" id="KW-0472">Membrane</keyword>
<proteinExistence type="predicted"/>
<evidence type="ECO:0000256" key="3">
    <source>
        <dbReference type="ARBA" id="ARBA00022801"/>
    </source>
</evidence>
<dbReference type="InterPro" id="IPR019388">
    <property type="entry name" value="FIT"/>
</dbReference>
<dbReference type="PANTHER" id="PTHR23129:SF0">
    <property type="entry name" value="ACYL-COENZYME A DIPHOSPHATASE FITM2"/>
    <property type="match status" value="1"/>
</dbReference>
<feature type="signal peptide" evidence="9">
    <location>
        <begin position="1"/>
        <end position="19"/>
    </location>
</feature>
<feature type="chain" id="PRO_5021421442" evidence="9">
    <location>
        <begin position="20"/>
        <end position="249"/>
    </location>
</feature>
<evidence type="ECO:0000256" key="9">
    <source>
        <dbReference type="SAM" id="SignalP"/>
    </source>
</evidence>
<evidence type="ECO:0000256" key="5">
    <source>
        <dbReference type="ARBA" id="ARBA00022989"/>
    </source>
</evidence>